<gene>
    <name evidence="10" type="ORF">GW587_24790</name>
</gene>
<reference evidence="11" key="1">
    <citation type="submission" date="2023-07" db="EMBL/GenBank/DDBJ databases">
        <title>Duganella aceri sp. nov., isolated from tree sap.</title>
        <authorList>
            <person name="Kim I.S."/>
        </authorList>
    </citation>
    <scope>NUCLEOTIDE SEQUENCE [LARGE SCALE GENOMIC DNA]</scope>
    <source>
        <strain evidence="11">SAP-35</strain>
    </source>
</reference>
<dbReference type="Gene3D" id="6.10.250.690">
    <property type="match status" value="1"/>
</dbReference>
<evidence type="ECO:0000256" key="7">
    <source>
        <dbReference type="PROSITE-ProRule" id="PRU01091"/>
    </source>
</evidence>
<dbReference type="Pfam" id="PF00486">
    <property type="entry name" value="Trans_reg_C"/>
    <property type="match status" value="1"/>
</dbReference>
<dbReference type="SUPFAM" id="SSF52172">
    <property type="entry name" value="CheY-like"/>
    <property type="match status" value="1"/>
</dbReference>
<evidence type="ECO:0000256" key="2">
    <source>
        <dbReference type="ARBA" id="ARBA00023012"/>
    </source>
</evidence>
<evidence type="ECO:0000259" key="8">
    <source>
        <dbReference type="PROSITE" id="PS50110"/>
    </source>
</evidence>
<evidence type="ECO:0000256" key="5">
    <source>
        <dbReference type="ARBA" id="ARBA00023163"/>
    </source>
</evidence>
<keyword evidence="11" id="KW-1185">Reference proteome</keyword>
<dbReference type="InterPro" id="IPR039420">
    <property type="entry name" value="WalR-like"/>
</dbReference>
<comment type="caution">
    <text evidence="10">The sequence shown here is derived from an EMBL/GenBank/DDBJ whole genome shotgun (WGS) entry which is preliminary data.</text>
</comment>
<dbReference type="PROSITE" id="PS51755">
    <property type="entry name" value="OMPR_PHOB"/>
    <property type="match status" value="1"/>
</dbReference>
<keyword evidence="1 6" id="KW-0597">Phosphoprotein</keyword>
<feature type="DNA-binding region" description="OmpR/PhoB-type" evidence="7">
    <location>
        <begin position="122"/>
        <end position="220"/>
    </location>
</feature>
<evidence type="ECO:0000256" key="6">
    <source>
        <dbReference type="PROSITE-ProRule" id="PRU00169"/>
    </source>
</evidence>
<dbReference type="PANTHER" id="PTHR48111:SF4">
    <property type="entry name" value="DNA-BINDING DUAL TRANSCRIPTIONAL REGULATOR OMPR"/>
    <property type="match status" value="1"/>
</dbReference>
<dbReference type="SMART" id="SM00448">
    <property type="entry name" value="REC"/>
    <property type="match status" value="1"/>
</dbReference>
<dbReference type="InterPro" id="IPR016032">
    <property type="entry name" value="Sig_transdc_resp-reg_C-effctor"/>
</dbReference>
<keyword evidence="2" id="KW-0902">Two-component regulatory system</keyword>
<dbReference type="SUPFAM" id="SSF46894">
    <property type="entry name" value="C-terminal effector domain of the bipartite response regulators"/>
    <property type="match status" value="1"/>
</dbReference>
<evidence type="ECO:0000313" key="11">
    <source>
        <dbReference type="Proteomes" id="UP000666369"/>
    </source>
</evidence>
<dbReference type="SMART" id="SM00862">
    <property type="entry name" value="Trans_reg_C"/>
    <property type="match status" value="1"/>
</dbReference>
<name>A0ABX0FSL4_9BURK</name>
<dbReference type="InterPro" id="IPR036388">
    <property type="entry name" value="WH-like_DNA-bd_sf"/>
</dbReference>
<dbReference type="PANTHER" id="PTHR48111">
    <property type="entry name" value="REGULATOR OF RPOS"/>
    <property type="match status" value="1"/>
</dbReference>
<accession>A0ABX0FSL4</accession>
<dbReference type="PROSITE" id="PS50110">
    <property type="entry name" value="RESPONSE_REGULATORY"/>
    <property type="match status" value="1"/>
</dbReference>
<protein>
    <submittedName>
        <fullName evidence="10">Response regulator</fullName>
    </submittedName>
</protein>
<dbReference type="InterPro" id="IPR001789">
    <property type="entry name" value="Sig_transdc_resp-reg_receiver"/>
</dbReference>
<dbReference type="InterPro" id="IPR011006">
    <property type="entry name" value="CheY-like_superfamily"/>
</dbReference>
<keyword evidence="5" id="KW-0804">Transcription</keyword>
<evidence type="ECO:0000256" key="3">
    <source>
        <dbReference type="ARBA" id="ARBA00023015"/>
    </source>
</evidence>
<dbReference type="InterPro" id="IPR001867">
    <property type="entry name" value="OmpR/PhoB-type_DNA-bd"/>
</dbReference>
<evidence type="ECO:0000256" key="4">
    <source>
        <dbReference type="ARBA" id="ARBA00023125"/>
    </source>
</evidence>
<dbReference type="CDD" id="cd17574">
    <property type="entry name" value="REC_OmpR"/>
    <property type="match status" value="1"/>
</dbReference>
<dbReference type="RefSeq" id="WP_166107594.1">
    <property type="nucleotide sequence ID" value="NZ_JAADJT010000013.1"/>
</dbReference>
<dbReference type="EMBL" id="JAADJT010000013">
    <property type="protein sequence ID" value="NGZ87463.1"/>
    <property type="molecule type" value="Genomic_DNA"/>
</dbReference>
<keyword evidence="3" id="KW-0805">Transcription regulation</keyword>
<organism evidence="10 11">
    <name type="scientific">Duganella aceris</name>
    <dbReference type="NCBI Taxonomy" id="2703883"/>
    <lineage>
        <taxon>Bacteria</taxon>
        <taxon>Pseudomonadati</taxon>
        <taxon>Pseudomonadota</taxon>
        <taxon>Betaproteobacteria</taxon>
        <taxon>Burkholderiales</taxon>
        <taxon>Oxalobacteraceae</taxon>
        <taxon>Telluria group</taxon>
        <taxon>Duganella</taxon>
    </lineage>
</organism>
<sequence length="226" mass="25199">MNAPHILVVEDEQRLARLLVSYLKAAGYRASAQHDGLSVQSTVAAGDVDLILLDWMLPGMDGLTLCRALRAGGDIPIIMMTARAQEEDRLDGLDSGADDYICKPFSPREVVARVRAVLRRRPAGTPQPGLQIDEQGLRAFVHGKELALTPVEFRLLKILRDAPGKALSRDDLRTWVYEDRRIVHDRTIDTHVKNLRRKLEEAGLAEAISAVYGVGYRWEARSARQP</sequence>
<dbReference type="Gene3D" id="3.40.50.2300">
    <property type="match status" value="1"/>
</dbReference>
<feature type="domain" description="Response regulatory" evidence="8">
    <location>
        <begin position="5"/>
        <end position="118"/>
    </location>
</feature>
<keyword evidence="4 7" id="KW-0238">DNA-binding</keyword>
<dbReference type="CDD" id="cd00383">
    <property type="entry name" value="trans_reg_C"/>
    <property type="match status" value="1"/>
</dbReference>
<feature type="modified residue" description="4-aspartylphosphate" evidence="6">
    <location>
        <position position="54"/>
    </location>
</feature>
<evidence type="ECO:0000256" key="1">
    <source>
        <dbReference type="ARBA" id="ARBA00022553"/>
    </source>
</evidence>
<evidence type="ECO:0000313" key="10">
    <source>
        <dbReference type="EMBL" id="NGZ87463.1"/>
    </source>
</evidence>
<dbReference type="Proteomes" id="UP000666369">
    <property type="component" value="Unassembled WGS sequence"/>
</dbReference>
<evidence type="ECO:0000259" key="9">
    <source>
        <dbReference type="PROSITE" id="PS51755"/>
    </source>
</evidence>
<feature type="domain" description="OmpR/PhoB-type" evidence="9">
    <location>
        <begin position="122"/>
        <end position="220"/>
    </location>
</feature>
<dbReference type="Gene3D" id="1.10.10.10">
    <property type="entry name" value="Winged helix-like DNA-binding domain superfamily/Winged helix DNA-binding domain"/>
    <property type="match status" value="1"/>
</dbReference>
<proteinExistence type="predicted"/>
<dbReference type="Pfam" id="PF00072">
    <property type="entry name" value="Response_reg"/>
    <property type="match status" value="1"/>
</dbReference>